<proteinExistence type="predicted"/>
<keyword evidence="3" id="KW-1185">Reference proteome</keyword>
<keyword evidence="1" id="KW-0812">Transmembrane</keyword>
<feature type="transmembrane region" description="Helical" evidence="1">
    <location>
        <begin position="80"/>
        <end position="101"/>
    </location>
</feature>
<keyword evidence="1" id="KW-1133">Transmembrane helix</keyword>
<keyword evidence="1" id="KW-0472">Membrane</keyword>
<sequence>MELVSLFHRKEKKKRLKLRETKFGIASFICALLTLAYLNIFLLTFGEVAGLTNIFFGVLPFLGTLFGLISLTRINFKKTFTLLAFSIYVFTAFCIVIVGFFELSIYPKP</sequence>
<reference evidence="2" key="1">
    <citation type="submission" date="2021-04" db="EMBL/GenBank/DDBJ databases">
        <title>Isolation and polyphasic classification of algal microorganism.</title>
        <authorList>
            <person name="Wang S."/>
        </authorList>
    </citation>
    <scope>NUCLEOTIDE SEQUENCE</scope>
    <source>
        <strain evidence="2">720a</strain>
    </source>
</reference>
<dbReference type="EMBL" id="JAGSOT010000047">
    <property type="protein sequence ID" value="MBR7797242.1"/>
    <property type="molecule type" value="Genomic_DNA"/>
</dbReference>
<gene>
    <name evidence="2" type="ORF">KCX74_14495</name>
</gene>
<protein>
    <submittedName>
        <fullName evidence="2">Uncharacterized protein</fullName>
    </submittedName>
</protein>
<organism evidence="2 3">
    <name type="scientific">Virgibacillus salarius</name>
    <dbReference type="NCBI Taxonomy" id="447199"/>
    <lineage>
        <taxon>Bacteria</taxon>
        <taxon>Bacillati</taxon>
        <taxon>Bacillota</taxon>
        <taxon>Bacilli</taxon>
        <taxon>Bacillales</taxon>
        <taxon>Bacillaceae</taxon>
        <taxon>Virgibacillus</taxon>
    </lineage>
</organism>
<dbReference type="AlphaFoldDB" id="A0A941DXC7"/>
<name>A0A941DXC7_9BACI</name>
<accession>A0A941DXC7</accession>
<dbReference type="RefSeq" id="WP_026679924.1">
    <property type="nucleotide sequence ID" value="NZ_BAAACY010000008.1"/>
</dbReference>
<feature type="transmembrane region" description="Helical" evidence="1">
    <location>
        <begin position="21"/>
        <end position="42"/>
    </location>
</feature>
<evidence type="ECO:0000256" key="1">
    <source>
        <dbReference type="SAM" id="Phobius"/>
    </source>
</evidence>
<comment type="caution">
    <text evidence="2">The sequence shown here is derived from an EMBL/GenBank/DDBJ whole genome shotgun (WGS) entry which is preliminary data.</text>
</comment>
<evidence type="ECO:0000313" key="2">
    <source>
        <dbReference type="EMBL" id="MBR7797242.1"/>
    </source>
</evidence>
<feature type="transmembrane region" description="Helical" evidence="1">
    <location>
        <begin position="48"/>
        <end position="68"/>
    </location>
</feature>
<evidence type="ECO:0000313" key="3">
    <source>
        <dbReference type="Proteomes" id="UP000675284"/>
    </source>
</evidence>
<dbReference type="Proteomes" id="UP000675284">
    <property type="component" value="Unassembled WGS sequence"/>
</dbReference>